<dbReference type="InterPro" id="IPR003953">
    <property type="entry name" value="FAD-dep_OxRdtase_2_FAD-bd"/>
</dbReference>
<keyword evidence="2" id="KW-0560">Oxidoreductase</keyword>
<reference evidence="4 5" key="1">
    <citation type="submission" date="2015-08" db="EMBL/GenBank/DDBJ databases">
        <authorList>
            <person name="Babu N.S."/>
            <person name="Beckwith C.J."/>
            <person name="Beseler K.G."/>
            <person name="Brison A."/>
            <person name="Carone J.V."/>
            <person name="Caskin T.P."/>
            <person name="Diamond M."/>
            <person name="Durham M.E."/>
            <person name="Foxe J.M."/>
            <person name="Go M."/>
            <person name="Henderson B.A."/>
            <person name="Jones I.B."/>
            <person name="McGettigan J.A."/>
            <person name="Micheletti S.J."/>
            <person name="Nasrallah M.E."/>
            <person name="Ortiz D."/>
            <person name="Piller C.R."/>
            <person name="Privatt S.R."/>
            <person name="Schneider S.L."/>
            <person name="Sharp S."/>
            <person name="Smith T.C."/>
            <person name="Stanton J.D."/>
            <person name="Ullery H.E."/>
            <person name="Wilson R.J."/>
            <person name="Serrano M.G."/>
            <person name="Buck G."/>
            <person name="Lee V."/>
            <person name="Wang Y."/>
            <person name="Carvalho R."/>
            <person name="Voegtly L."/>
            <person name="Shi R."/>
            <person name="Duckworth R."/>
            <person name="Johnson A."/>
            <person name="Loviza R."/>
            <person name="Walstead R."/>
            <person name="Shah Z."/>
            <person name="Kiflezghi M."/>
            <person name="Wade K."/>
            <person name="Ball S.L."/>
            <person name="Bradley K.W."/>
            <person name="Asai D.J."/>
            <person name="Bowman C.A."/>
            <person name="Russell D.A."/>
            <person name="Pope W.H."/>
            <person name="Jacobs-Sera D."/>
            <person name="Hendrix R.W."/>
            <person name="Hatfull G.F."/>
        </authorList>
    </citation>
    <scope>NUCLEOTIDE SEQUENCE [LARGE SCALE GENOMIC DNA]</scope>
    <source>
        <strain evidence="4 5">DSM 27710</strain>
    </source>
</reference>
<dbReference type="Proteomes" id="UP000055590">
    <property type="component" value="Chromosome"/>
</dbReference>
<dbReference type="STRING" id="1391653.AKJ08_0292"/>
<proteinExistence type="predicted"/>
<protein>
    <submittedName>
        <fullName evidence="4">Anaerobic glycerol-3-phosphate dehydrogenase subunit B</fullName>
    </submittedName>
</protein>
<evidence type="ECO:0000313" key="4">
    <source>
        <dbReference type="EMBL" id="AKU89905.1"/>
    </source>
</evidence>
<accession>A0A0K1P8Q7</accession>
<dbReference type="RefSeq" id="WP_050724421.1">
    <property type="nucleotide sequence ID" value="NZ_CP012332.1"/>
</dbReference>
<dbReference type="EMBL" id="CP012332">
    <property type="protein sequence ID" value="AKU89905.1"/>
    <property type="molecule type" value="Genomic_DNA"/>
</dbReference>
<evidence type="ECO:0000313" key="5">
    <source>
        <dbReference type="Proteomes" id="UP000055590"/>
    </source>
</evidence>
<dbReference type="AlphaFoldDB" id="A0A0K1P8Q7"/>
<dbReference type="OrthoDB" id="140595at2"/>
<evidence type="ECO:0000256" key="2">
    <source>
        <dbReference type="ARBA" id="ARBA00023002"/>
    </source>
</evidence>
<dbReference type="GO" id="GO:0016491">
    <property type="term" value="F:oxidoreductase activity"/>
    <property type="evidence" value="ECO:0007669"/>
    <property type="project" value="UniProtKB-KW"/>
</dbReference>
<feature type="domain" description="FAD-dependent oxidoreductase 2 FAD-binding" evidence="3">
    <location>
        <begin position="13"/>
        <end position="447"/>
    </location>
</feature>
<dbReference type="InterPro" id="IPR036188">
    <property type="entry name" value="FAD/NAD-bd_sf"/>
</dbReference>
<evidence type="ECO:0000259" key="3">
    <source>
        <dbReference type="Pfam" id="PF00890"/>
    </source>
</evidence>
<evidence type="ECO:0000256" key="1">
    <source>
        <dbReference type="ARBA" id="ARBA00022630"/>
    </source>
</evidence>
<dbReference type="Pfam" id="PF00890">
    <property type="entry name" value="FAD_binding_2"/>
    <property type="match status" value="1"/>
</dbReference>
<organism evidence="4 5">
    <name type="scientific">Vulgatibacter incomptus</name>
    <dbReference type="NCBI Taxonomy" id="1391653"/>
    <lineage>
        <taxon>Bacteria</taxon>
        <taxon>Pseudomonadati</taxon>
        <taxon>Myxococcota</taxon>
        <taxon>Myxococcia</taxon>
        <taxon>Myxococcales</taxon>
        <taxon>Cystobacterineae</taxon>
        <taxon>Vulgatibacteraceae</taxon>
        <taxon>Vulgatibacter</taxon>
    </lineage>
</organism>
<keyword evidence="1" id="KW-0285">Flavoprotein</keyword>
<dbReference type="SUPFAM" id="SSF51905">
    <property type="entry name" value="FAD/NAD(P)-binding domain"/>
    <property type="match status" value="1"/>
</dbReference>
<gene>
    <name evidence="4" type="ORF">AKJ08_0292</name>
</gene>
<keyword evidence="5" id="KW-1185">Reference proteome</keyword>
<dbReference type="KEGG" id="vin:AKJ08_0292"/>
<sequence>MIGRVAEGPISTDVLVIGGGAAGAMAALAARERGLRVDLVRRAWASTALSSGTVDVAGDALASPSLPLGARHSIADCARYLASRRPDHPYAVLADRLPLLDEALAFASGRLGGLLQLAGALDENRVFLSPLGLLKTAAGGLLSIAAGDLLEARGTIGIVGFDRHLQPDPHVLAMAAADSLAKAKIDASVEAVECDFLRRSDDPLLRPHEIAARIEAAPEQLAASIERAIRGRAISRLLFPPVLSSGDASPILRVLEGVLGIRCAELPAGALSVPGVRLQRALEDILSTQGVNLWHGDVFADSEPGRVAALERLRVRGAVDQGLQVTDATPMVEPSGRPPGWPIDARAVVLATGRFLGGGIRRNGRLRETVLDLPVWIDGRIDEGRWLGDLTRYELREDQPALRAGLRFDAALRPLLRDGRPASERLFACGDVLAGNDPAFDGAGLGLAFFTGWLAGLEAAKVATGETPEAG</sequence>
<dbReference type="Gene3D" id="3.50.50.60">
    <property type="entry name" value="FAD/NAD(P)-binding domain"/>
    <property type="match status" value="1"/>
</dbReference>
<dbReference type="PATRIC" id="fig|1391653.3.peg.303"/>
<name>A0A0K1P8Q7_9BACT</name>